<dbReference type="Proteomes" id="UP000649617">
    <property type="component" value="Unassembled WGS sequence"/>
</dbReference>
<dbReference type="EMBL" id="CAJNIZ010047490">
    <property type="protein sequence ID" value="CAE7768754.1"/>
    <property type="molecule type" value="Genomic_DNA"/>
</dbReference>
<evidence type="ECO:0000313" key="2">
    <source>
        <dbReference type="EMBL" id="CAE7768754.1"/>
    </source>
</evidence>
<dbReference type="AlphaFoldDB" id="A0A812Y7Z9"/>
<evidence type="ECO:0000256" key="1">
    <source>
        <dbReference type="SAM" id="MobiDB-lite"/>
    </source>
</evidence>
<name>A0A812Y7Z9_SYMPI</name>
<feature type="region of interest" description="Disordered" evidence="1">
    <location>
        <begin position="60"/>
        <end position="82"/>
    </location>
</feature>
<dbReference type="Gene3D" id="1.10.510.10">
    <property type="entry name" value="Transferase(Phosphotransferase) domain 1"/>
    <property type="match status" value="1"/>
</dbReference>
<gene>
    <name evidence="2" type="primary">MAPK3</name>
    <name evidence="2" type="ORF">SPIL2461_LOCUS22594</name>
</gene>
<keyword evidence="3" id="KW-1185">Reference proteome</keyword>
<dbReference type="SUPFAM" id="SSF56112">
    <property type="entry name" value="Protein kinase-like (PK-like)"/>
    <property type="match status" value="1"/>
</dbReference>
<evidence type="ECO:0000313" key="3">
    <source>
        <dbReference type="Proteomes" id="UP000649617"/>
    </source>
</evidence>
<feature type="non-terminal residue" evidence="2">
    <location>
        <position position="1"/>
    </location>
</feature>
<accession>A0A812Y7Z9</accession>
<comment type="caution">
    <text evidence="2">The sequence shown here is derived from an EMBL/GenBank/DDBJ whole genome shotgun (WGS) entry which is preliminary data.</text>
</comment>
<proteinExistence type="predicted"/>
<feature type="non-terminal residue" evidence="2">
    <location>
        <position position="82"/>
    </location>
</feature>
<dbReference type="OrthoDB" id="192887at2759"/>
<reference evidence="2" key="1">
    <citation type="submission" date="2021-02" db="EMBL/GenBank/DDBJ databases">
        <authorList>
            <person name="Dougan E. K."/>
            <person name="Rhodes N."/>
            <person name="Thang M."/>
            <person name="Chan C."/>
        </authorList>
    </citation>
    <scope>NUCLEOTIDE SEQUENCE</scope>
</reference>
<organism evidence="2 3">
    <name type="scientific">Symbiodinium pilosum</name>
    <name type="common">Dinoflagellate</name>
    <dbReference type="NCBI Taxonomy" id="2952"/>
    <lineage>
        <taxon>Eukaryota</taxon>
        <taxon>Sar</taxon>
        <taxon>Alveolata</taxon>
        <taxon>Dinophyceae</taxon>
        <taxon>Suessiales</taxon>
        <taxon>Symbiodiniaceae</taxon>
        <taxon>Symbiodinium</taxon>
    </lineage>
</organism>
<protein>
    <submittedName>
        <fullName evidence="2">MAPK3 protein</fullName>
    </submittedName>
</protein>
<sequence length="82" mass="9684">ENNPAARSFLQSKYPDLPRQNWKVIYPQASDAQCDLLDRLLQFDPNKRLTAHDALRHPYLEEHHDEEEEPIATGHLDWSFDE</sequence>
<dbReference type="InterPro" id="IPR011009">
    <property type="entry name" value="Kinase-like_dom_sf"/>
</dbReference>